<keyword evidence="1" id="KW-0479">Metal-binding</keyword>
<organism evidence="4">
    <name type="scientific">uncultured marine bacterium MedDCM-OCT-S05-C362</name>
    <dbReference type="NCBI Taxonomy" id="743066"/>
    <lineage>
        <taxon>Bacteria</taxon>
        <taxon>environmental samples</taxon>
    </lineage>
</organism>
<name>D6PDL6_9BACT</name>
<protein>
    <recommendedName>
        <fullName evidence="3">Cupin type-2 domain-containing protein</fullName>
    </recommendedName>
</protein>
<sequence length="153" mass="16573">MPKVKESDIVPQKRNRYPGNHKKVTAGYERLAVGDGVGLSQFGVNKVTVKPGAATALNHWHENEDEFVIVLSGEVVLVEGDTETPLKAGECAGFKAGDPVGHHIINKSSEVAILFEVGTRCDNEVCHYTGLYFTYRKVNGVVTFVNKDGSIAS</sequence>
<dbReference type="AlphaFoldDB" id="D6PDL6"/>
<reference evidence="4" key="1">
    <citation type="journal article" date="2010" name="ISME J.">
        <title>Metagenome of the Mediterranean deep chlorophyll maximum studied by direct and fosmid library 454 pyrosequencing.</title>
        <authorList>
            <person name="Ghai R."/>
            <person name="Martin-Cuadrado A.B."/>
            <person name="Molto A.G."/>
            <person name="Heredia I.G."/>
            <person name="Cabrera R."/>
            <person name="Martin J."/>
            <person name="Verdu M."/>
            <person name="Deschamps P."/>
            <person name="Moreira D."/>
            <person name="Lopez-Garcia P."/>
            <person name="Mira A."/>
            <person name="Rodriguez-Valera F."/>
        </authorList>
    </citation>
    <scope>NUCLEOTIDE SEQUENCE</scope>
</reference>
<evidence type="ECO:0000259" key="3">
    <source>
        <dbReference type="Pfam" id="PF07883"/>
    </source>
</evidence>
<dbReference type="PANTHER" id="PTHR35848">
    <property type="entry name" value="OXALATE-BINDING PROTEIN"/>
    <property type="match status" value="1"/>
</dbReference>
<dbReference type="CDD" id="cd02224">
    <property type="entry name" value="cupin_SPO2919-like"/>
    <property type="match status" value="1"/>
</dbReference>
<evidence type="ECO:0000256" key="1">
    <source>
        <dbReference type="ARBA" id="ARBA00022723"/>
    </source>
</evidence>
<dbReference type="EMBL" id="GU942998">
    <property type="protein sequence ID" value="ADD93817.1"/>
    <property type="molecule type" value="Genomic_DNA"/>
</dbReference>
<dbReference type="PANTHER" id="PTHR35848:SF9">
    <property type="entry name" value="SLL1358 PROTEIN"/>
    <property type="match status" value="1"/>
</dbReference>
<proteinExistence type="predicted"/>
<feature type="domain" description="Cupin type-2" evidence="3">
    <location>
        <begin position="47"/>
        <end position="117"/>
    </location>
</feature>
<evidence type="ECO:0000256" key="2">
    <source>
        <dbReference type="SAM" id="MobiDB-lite"/>
    </source>
</evidence>
<dbReference type="Gene3D" id="2.60.120.10">
    <property type="entry name" value="Jelly Rolls"/>
    <property type="match status" value="1"/>
</dbReference>
<dbReference type="GO" id="GO:0046872">
    <property type="term" value="F:metal ion binding"/>
    <property type="evidence" value="ECO:0007669"/>
    <property type="project" value="UniProtKB-KW"/>
</dbReference>
<dbReference type="InterPro" id="IPR014710">
    <property type="entry name" value="RmlC-like_jellyroll"/>
</dbReference>
<dbReference type="InterPro" id="IPR011051">
    <property type="entry name" value="RmlC_Cupin_sf"/>
</dbReference>
<dbReference type="InterPro" id="IPR051610">
    <property type="entry name" value="GPI/OXD"/>
</dbReference>
<accession>D6PDL6</accession>
<dbReference type="Pfam" id="PF07883">
    <property type="entry name" value="Cupin_2"/>
    <property type="match status" value="1"/>
</dbReference>
<feature type="region of interest" description="Disordered" evidence="2">
    <location>
        <begin position="1"/>
        <end position="21"/>
    </location>
</feature>
<evidence type="ECO:0000313" key="4">
    <source>
        <dbReference type="EMBL" id="ADD93817.1"/>
    </source>
</evidence>
<dbReference type="SUPFAM" id="SSF51182">
    <property type="entry name" value="RmlC-like cupins"/>
    <property type="match status" value="1"/>
</dbReference>
<dbReference type="InterPro" id="IPR013096">
    <property type="entry name" value="Cupin_2"/>
</dbReference>